<evidence type="ECO:0000256" key="1">
    <source>
        <dbReference type="SAM" id="SignalP"/>
    </source>
</evidence>
<dbReference type="AlphaFoldDB" id="A0A0D7WCS7"/>
<comment type="caution">
    <text evidence="2">The sequence shown here is derived from an EMBL/GenBank/DDBJ whole genome shotgun (WGS) entry which is preliminary data.</text>
</comment>
<dbReference type="STRING" id="1435349.PW52_07260"/>
<gene>
    <name evidence="2" type="ORF">PW52_07260</name>
</gene>
<organism evidence="2 3">
    <name type="scientific">Neotamlana sedimentorum</name>
    <dbReference type="NCBI Taxonomy" id="1435349"/>
    <lineage>
        <taxon>Bacteria</taxon>
        <taxon>Pseudomonadati</taxon>
        <taxon>Bacteroidota</taxon>
        <taxon>Flavobacteriia</taxon>
        <taxon>Flavobacteriales</taxon>
        <taxon>Flavobacteriaceae</taxon>
        <taxon>Neotamlana</taxon>
    </lineage>
</organism>
<dbReference type="Proteomes" id="UP000032578">
    <property type="component" value="Unassembled WGS sequence"/>
</dbReference>
<sequence length="430" mass="48517">MNLLTIRLLCIALVLSFPSYAQNETPIDIKYKRSSLYTFMVANDSIEHADVIKTTFESLKIPEKFNDHIVSLRVIPKLDSLEIEKEEVLEANEKKKSLLSKVGVKKKEERDQLEAQISAQLTNNDIAKAMIAKWFNRSEKGGFNMTLISERGFYNASDLDIKVARSNERGLSMLADAGEELIKNTFVIVNNYKYTSKEEVAKKTSGVLNSISSIASKAGNNSLAIAANATSKGVEFVGKGYIVKSTAYLYKLVWNDEVASIFYNDFWTDDENLDLDRKKAFDETDIFKLDLVGIETSWADVQSTSMSNKGNDELIALATIRATDNVIAKLQRKYEVFRTKTPLLSGDPLSAKIGLKEGLEKGDKYEVLEQVINKEGLTEYKRVGVIKVDKSHIWDNRYLADEENNTEFEYTTFSGPTNKYFSGMLIRQIN</sequence>
<accession>A0A0D7WCS7</accession>
<reference evidence="2 3" key="1">
    <citation type="submission" date="2014-11" db="EMBL/GenBank/DDBJ databases">
        <title>Tamlana sedimentorum sp. nov., isolated from shallow sand sediments of the Sea of Japan.</title>
        <authorList>
            <person name="Romanenko L.A."/>
        </authorList>
    </citation>
    <scope>NUCLEOTIDE SEQUENCE [LARGE SCALE GENOMIC DNA]</scope>
    <source>
        <strain evidence="2 3">JCM 19808</strain>
    </source>
</reference>
<proteinExistence type="predicted"/>
<dbReference type="EMBL" id="JTDW01000005">
    <property type="protein sequence ID" value="KJD35552.1"/>
    <property type="molecule type" value="Genomic_DNA"/>
</dbReference>
<protein>
    <submittedName>
        <fullName evidence="2">Uncharacterized protein</fullName>
    </submittedName>
</protein>
<dbReference type="RefSeq" id="WP_044632284.1">
    <property type="nucleotide sequence ID" value="NZ_JTDW01000005.1"/>
</dbReference>
<keyword evidence="3" id="KW-1185">Reference proteome</keyword>
<dbReference type="OrthoDB" id="1164716at2"/>
<evidence type="ECO:0000313" key="3">
    <source>
        <dbReference type="Proteomes" id="UP000032578"/>
    </source>
</evidence>
<feature type="signal peptide" evidence="1">
    <location>
        <begin position="1"/>
        <end position="21"/>
    </location>
</feature>
<name>A0A0D7WCS7_9FLAO</name>
<dbReference type="PATRIC" id="fig|1435349.4.peg.2432"/>
<feature type="chain" id="PRO_5002326027" evidence="1">
    <location>
        <begin position="22"/>
        <end position="430"/>
    </location>
</feature>
<keyword evidence="1" id="KW-0732">Signal</keyword>
<evidence type="ECO:0000313" key="2">
    <source>
        <dbReference type="EMBL" id="KJD35552.1"/>
    </source>
</evidence>